<feature type="non-terminal residue" evidence="1">
    <location>
        <position position="1"/>
    </location>
</feature>
<evidence type="ECO:0000313" key="1">
    <source>
        <dbReference type="EMBL" id="RDY13550.1"/>
    </source>
</evidence>
<dbReference type="AlphaFoldDB" id="A0A371IEV1"/>
<proteinExistence type="predicted"/>
<protein>
    <submittedName>
        <fullName evidence="1">Uncharacterized protein</fullName>
    </submittedName>
</protein>
<accession>A0A371IEV1</accession>
<organism evidence="1 2">
    <name type="scientific">Mucuna pruriens</name>
    <name type="common">Velvet bean</name>
    <name type="synonym">Dolichos pruriens</name>
    <dbReference type="NCBI Taxonomy" id="157652"/>
    <lineage>
        <taxon>Eukaryota</taxon>
        <taxon>Viridiplantae</taxon>
        <taxon>Streptophyta</taxon>
        <taxon>Embryophyta</taxon>
        <taxon>Tracheophyta</taxon>
        <taxon>Spermatophyta</taxon>
        <taxon>Magnoliopsida</taxon>
        <taxon>eudicotyledons</taxon>
        <taxon>Gunneridae</taxon>
        <taxon>Pentapetalae</taxon>
        <taxon>rosids</taxon>
        <taxon>fabids</taxon>
        <taxon>Fabales</taxon>
        <taxon>Fabaceae</taxon>
        <taxon>Papilionoideae</taxon>
        <taxon>50 kb inversion clade</taxon>
        <taxon>NPAAA clade</taxon>
        <taxon>indigoferoid/millettioid clade</taxon>
        <taxon>Phaseoleae</taxon>
        <taxon>Mucuna</taxon>
    </lineage>
</organism>
<reference evidence="1" key="1">
    <citation type="submission" date="2018-05" db="EMBL/GenBank/DDBJ databases">
        <title>Draft genome of Mucuna pruriens seed.</title>
        <authorList>
            <person name="Nnadi N.E."/>
            <person name="Vos R."/>
            <person name="Hasami M.H."/>
            <person name="Devisetty U.K."/>
            <person name="Aguiy J.C."/>
        </authorList>
    </citation>
    <scope>NUCLEOTIDE SEQUENCE [LARGE SCALE GENOMIC DNA]</scope>
    <source>
        <strain evidence="1">JCA_2017</strain>
    </source>
</reference>
<keyword evidence="2" id="KW-1185">Reference proteome</keyword>
<evidence type="ECO:0000313" key="2">
    <source>
        <dbReference type="Proteomes" id="UP000257109"/>
    </source>
</evidence>
<comment type="caution">
    <text evidence="1">The sequence shown here is derived from an EMBL/GenBank/DDBJ whole genome shotgun (WGS) entry which is preliminary data.</text>
</comment>
<dbReference type="EMBL" id="QJKJ01000256">
    <property type="protein sequence ID" value="RDY13550.1"/>
    <property type="molecule type" value="Genomic_DNA"/>
</dbReference>
<sequence>MQDDTTFTFFRATWKETPVVIPESYDLSQQGPLTLGPYNTGVANSKVNGEEPSRGNLGIY</sequence>
<name>A0A371IEV1_MUCPR</name>
<dbReference type="Proteomes" id="UP000257109">
    <property type="component" value="Unassembled WGS sequence"/>
</dbReference>
<gene>
    <name evidence="1" type="ORF">CR513_01515</name>
</gene>